<gene>
    <name evidence="2" type="ORF">EV421DRAFT_2019687</name>
</gene>
<comment type="caution">
    <text evidence="2">The sequence shown here is derived from an EMBL/GenBank/DDBJ whole genome shotgun (WGS) entry which is preliminary data.</text>
</comment>
<keyword evidence="1" id="KW-0812">Transmembrane</keyword>
<proteinExistence type="predicted"/>
<dbReference type="EMBL" id="JAUEPT010000028">
    <property type="protein sequence ID" value="KAK0441840.1"/>
    <property type="molecule type" value="Genomic_DNA"/>
</dbReference>
<protein>
    <submittedName>
        <fullName evidence="2">Uncharacterized protein</fullName>
    </submittedName>
</protein>
<keyword evidence="1" id="KW-1133">Transmembrane helix</keyword>
<reference evidence="2" key="1">
    <citation type="submission" date="2023-06" db="EMBL/GenBank/DDBJ databases">
        <authorList>
            <consortium name="Lawrence Berkeley National Laboratory"/>
            <person name="Ahrendt S."/>
            <person name="Sahu N."/>
            <person name="Indic B."/>
            <person name="Wong-Bajracharya J."/>
            <person name="Merenyi Z."/>
            <person name="Ke H.-M."/>
            <person name="Monk M."/>
            <person name="Kocsube S."/>
            <person name="Drula E."/>
            <person name="Lipzen A."/>
            <person name="Balint B."/>
            <person name="Henrissat B."/>
            <person name="Andreopoulos B."/>
            <person name="Martin F.M."/>
            <person name="Harder C.B."/>
            <person name="Rigling D."/>
            <person name="Ford K.L."/>
            <person name="Foster G.D."/>
            <person name="Pangilinan J."/>
            <person name="Papanicolaou A."/>
            <person name="Barry K."/>
            <person name="LaButti K."/>
            <person name="Viragh M."/>
            <person name="Koriabine M."/>
            <person name="Yan M."/>
            <person name="Riley R."/>
            <person name="Champramary S."/>
            <person name="Plett K.L."/>
            <person name="Tsai I.J."/>
            <person name="Slot J."/>
            <person name="Sipos G."/>
            <person name="Plett J."/>
            <person name="Nagy L.G."/>
            <person name="Grigoriev I.V."/>
        </authorList>
    </citation>
    <scope>NUCLEOTIDE SEQUENCE</scope>
    <source>
        <strain evidence="2">FPL87.14</strain>
    </source>
</reference>
<organism evidence="2 3">
    <name type="scientific">Armillaria borealis</name>
    <dbReference type="NCBI Taxonomy" id="47425"/>
    <lineage>
        <taxon>Eukaryota</taxon>
        <taxon>Fungi</taxon>
        <taxon>Dikarya</taxon>
        <taxon>Basidiomycota</taxon>
        <taxon>Agaricomycotina</taxon>
        <taxon>Agaricomycetes</taxon>
        <taxon>Agaricomycetidae</taxon>
        <taxon>Agaricales</taxon>
        <taxon>Marasmiineae</taxon>
        <taxon>Physalacriaceae</taxon>
        <taxon>Armillaria</taxon>
    </lineage>
</organism>
<sequence>MDNGLLLLGCFSRRKGLDLRTKYIFFLPPILLPPILSPALYMILRFSNPDFFQSPLVDIDTGELVYTITTVHDAADQDKLRVLLNDPLGKTLSKIIWIKPDPSMLFNFQRLNNVPAIIDQDSVQEIEVASENGLIPICTRFDTEYFWNVGVDSLTLYDVDSDTTKGQFHFNCSYHPDASKRFTPAIGPLGHHYLEFQSHDLAHDTEIILTFLLLEVYRRGVFHISWPIFTFKNKESIHLKKKMDAWRSRNKWRRT</sequence>
<evidence type="ECO:0000313" key="3">
    <source>
        <dbReference type="Proteomes" id="UP001175226"/>
    </source>
</evidence>
<dbReference type="AlphaFoldDB" id="A0AA39JH37"/>
<evidence type="ECO:0000256" key="1">
    <source>
        <dbReference type="SAM" id="Phobius"/>
    </source>
</evidence>
<keyword evidence="3" id="KW-1185">Reference proteome</keyword>
<keyword evidence="1" id="KW-0472">Membrane</keyword>
<accession>A0AA39JH37</accession>
<feature type="transmembrane region" description="Helical" evidence="1">
    <location>
        <begin position="23"/>
        <end position="44"/>
    </location>
</feature>
<evidence type="ECO:0000313" key="2">
    <source>
        <dbReference type="EMBL" id="KAK0441840.1"/>
    </source>
</evidence>
<name>A0AA39JH37_9AGAR</name>
<dbReference type="Proteomes" id="UP001175226">
    <property type="component" value="Unassembled WGS sequence"/>
</dbReference>